<reference evidence="1" key="1">
    <citation type="journal article" date="2016" name="Ticks Tick Borne Dis.">
        <title>De novo assembly and annotation of the salivary gland transcriptome of Rhipicephalus appendiculatus male and female ticks during blood feeding.</title>
        <authorList>
            <person name="de Castro M.H."/>
            <person name="de Klerk D."/>
            <person name="Pienaar R."/>
            <person name="Latif A.A."/>
            <person name="Rees D.J."/>
            <person name="Mans B.J."/>
        </authorList>
    </citation>
    <scope>NUCLEOTIDE SEQUENCE</scope>
    <source>
        <tissue evidence="1">Salivary glands</tissue>
    </source>
</reference>
<dbReference type="AlphaFoldDB" id="A0A131YHH9"/>
<proteinExistence type="predicted"/>
<evidence type="ECO:0000313" key="1">
    <source>
        <dbReference type="EMBL" id="JAP77371.1"/>
    </source>
</evidence>
<protein>
    <submittedName>
        <fullName evidence="1">Uncharacterized protein</fullName>
    </submittedName>
</protein>
<name>A0A131YHH9_RHIAP</name>
<accession>A0A131YHH9</accession>
<organism evidence="1">
    <name type="scientific">Rhipicephalus appendiculatus</name>
    <name type="common">Brown ear tick</name>
    <dbReference type="NCBI Taxonomy" id="34631"/>
    <lineage>
        <taxon>Eukaryota</taxon>
        <taxon>Metazoa</taxon>
        <taxon>Ecdysozoa</taxon>
        <taxon>Arthropoda</taxon>
        <taxon>Chelicerata</taxon>
        <taxon>Arachnida</taxon>
        <taxon>Acari</taxon>
        <taxon>Parasitiformes</taxon>
        <taxon>Ixodida</taxon>
        <taxon>Ixodoidea</taxon>
        <taxon>Ixodidae</taxon>
        <taxon>Rhipicephalinae</taxon>
        <taxon>Rhipicephalus</taxon>
        <taxon>Rhipicephalus</taxon>
    </lineage>
</organism>
<sequence>MQVSRAAHTHAHTSGVITPSLPIQFVFCGVHQVRVCAHTYCSVDFLHDFFFASLRSSPWARLPVSVACFAALCPLWRQVPEHAWPRCK</sequence>
<dbReference type="EMBL" id="GEDV01011186">
    <property type="protein sequence ID" value="JAP77371.1"/>
    <property type="molecule type" value="Transcribed_RNA"/>
</dbReference>